<keyword evidence="8 20" id="KW-0460">Magnesium</keyword>
<evidence type="ECO:0000313" key="26">
    <source>
        <dbReference type="Proteomes" id="UP000242662"/>
    </source>
</evidence>
<dbReference type="GO" id="GO:0071555">
    <property type="term" value="P:cell wall organization"/>
    <property type="evidence" value="ECO:0007669"/>
    <property type="project" value="UniProtKB-KW"/>
</dbReference>
<organism evidence="25 26">
    <name type="scientific">Shouchella lonarensis</name>
    <dbReference type="NCBI Taxonomy" id="1464122"/>
    <lineage>
        <taxon>Bacteria</taxon>
        <taxon>Bacillati</taxon>
        <taxon>Bacillota</taxon>
        <taxon>Bacilli</taxon>
        <taxon>Bacillales</taxon>
        <taxon>Bacillaceae</taxon>
        <taxon>Shouchella</taxon>
    </lineage>
</organism>
<comment type="function">
    <text evidence="14 20">Catalyzes the addition of meso-diaminopimelic acid to the nucleotide precursor UDP-N-acetylmuramoyl-L-alanyl-D-glutamate (UMAG) in the biosynthesis of bacterial cell-wall peptidoglycan.</text>
</comment>
<dbReference type="HAMAP" id="MF_00208">
    <property type="entry name" value="MurE"/>
    <property type="match status" value="1"/>
</dbReference>
<dbReference type="Pfam" id="PF01225">
    <property type="entry name" value="Mur_ligase"/>
    <property type="match status" value="1"/>
</dbReference>
<keyword evidence="3 20" id="KW-0963">Cytoplasm</keyword>
<feature type="domain" description="Mur ligase central" evidence="24">
    <location>
        <begin position="108"/>
        <end position="311"/>
    </location>
</feature>
<dbReference type="EMBL" id="FMYM01000007">
    <property type="protein sequence ID" value="SDC35051.1"/>
    <property type="molecule type" value="Genomic_DNA"/>
</dbReference>
<dbReference type="FunFam" id="3.90.190.20:FF:000006">
    <property type="entry name" value="UDP-N-acetylmuramoyl-L-alanyl-D-glutamate--2,6-diaminopimelate ligase"/>
    <property type="match status" value="1"/>
</dbReference>
<protein>
    <recommendedName>
        <fullName evidence="16 20">UDP-N-acetylmuramoyl-L-alanyl-D-glutamate--2,6-diaminopimelate ligase</fullName>
        <ecNumber evidence="15 20">6.3.2.13</ecNumber>
    </recommendedName>
    <alternativeName>
        <fullName evidence="17 20">Meso-A2pm-adding enzyme</fullName>
    </alternativeName>
    <alternativeName>
        <fullName evidence="18 20">Meso-diaminopimelate-adding enzyme</fullName>
    </alternativeName>
    <alternativeName>
        <fullName evidence="19 20">UDP-MurNAc-L-Ala-D-Glu:meso-diaminopimelate ligase</fullName>
    </alternativeName>
    <alternativeName>
        <fullName evidence="20">UDP-MurNAc-tripeptide synthetase</fullName>
    </alternativeName>
    <alternativeName>
        <fullName evidence="20">UDP-N-acetylmuramyl-tripeptide synthetase</fullName>
    </alternativeName>
</protein>
<name>A0A1G6KW90_9BACI</name>
<dbReference type="GO" id="GO:0000287">
    <property type="term" value="F:magnesium ion binding"/>
    <property type="evidence" value="ECO:0007669"/>
    <property type="project" value="UniProtKB-UniRule"/>
</dbReference>
<dbReference type="AlphaFoldDB" id="A0A1G6KW90"/>
<dbReference type="InterPro" id="IPR036565">
    <property type="entry name" value="Mur-like_cat_sf"/>
</dbReference>
<feature type="binding site" evidence="20">
    <location>
        <begin position="110"/>
        <end position="116"/>
    </location>
    <ligand>
        <name>ATP</name>
        <dbReference type="ChEBI" id="CHEBI:30616"/>
    </ligand>
</feature>
<keyword evidence="7 20" id="KW-0067">ATP-binding</keyword>
<evidence type="ECO:0000256" key="8">
    <source>
        <dbReference type="ARBA" id="ARBA00022842"/>
    </source>
</evidence>
<evidence type="ECO:0000256" key="14">
    <source>
        <dbReference type="ARBA" id="ARBA00056782"/>
    </source>
</evidence>
<feature type="short sequence motif" description="Meso-diaminopimelate recognition motif" evidence="20">
    <location>
        <begin position="406"/>
        <end position="409"/>
    </location>
</feature>
<evidence type="ECO:0000256" key="6">
    <source>
        <dbReference type="ARBA" id="ARBA00022741"/>
    </source>
</evidence>
<keyword evidence="4 20" id="KW-0436">Ligase</keyword>
<feature type="binding site" evidence="20">
    <location>
        <position position="32"/>
    </location>
    <ligand>
        <name>UDP-N-acetyl-alpha-D-muramoyl-L-alanyl-D-glutamate</name>
        <dbReference type="ChEBI" id="CHEBI:83900"/>
    </ligand>
</feature>
<keyword evidence="12 20" id="KW-0961">Cell wall biogenesis/degradation</keyword>
<dbReference type="NCBIfam" id="NF001124">
    <property type="entry name" value="PRK00139.1-2"/>
    <property type="match status" value="1"/>
</dbReference>
<evidence type="ECO:0000256" key="4">
    <source>
        <dbReference type="ARBA" id="ARBA00022598"/>
    </source>
</evidence>
<evidence type="ECO:0000256" key="18">
    <source>
        <dbReference type="ARBA" id="ARBA00076158"/>
    </source>
</evidence>
<evidence type="ECO:0000256" key="13">
    <source>
        <dbReference type="ARBA" id="ARBA00050251"/>
    </source>
</evidence>
<dbReference type="Gene3D" id="3.90.190.20">
    <property type="entry name" value="Mur ligase, C-terminal domain"/>
    <property type="match status" value="1"/>
</dbReference>
<dbReference type="InterPro" id="IPR035911">
    <property type="entry name" value="MurE/MurF_N"/>
</dbReference>
<dbReference type="InterPro" id="IPR013221">
    <property type="entry name" value="Mur_ligase_cen"/>
</dbReference>
<dbReference type="FunFam" id="3.40.1390.10:FF:000005">
    <property type="entry name" value="UDP-N-acetylmuramoyl-L-alanyl-D-glutamate--2,6-diaminopimelate ligase"/>
    <property type="match status" value="1"/>
</dbReference>
<dbReference type="GO" id="GO:0005524">
    <property type="term" value="F:ATP binding"/>
    <property type="evidence" value="ECO:0007669"/>
    <property type="project" value="UniProtKB-UniRule"/>
</dbReference>
<dbReference type="InterPro" id="IPR004101">
    <property type="entry name" value="Mur_ligase_C"/>
</dbReference>
<comment type="cofactor">
    <cofactor evidence="20">
        <name>Mg(2+)</name>
        <dbReference type="ChEBI" id="CHEBI:18420"/>
    </cofactor>
</comment>
<comment type="PTM">
    <text evidence="20">Carboxylation is probably crucial for Mg(2+) binding and, consequently, for the gamma-phosphate positioning of ATP.</text>
</comment>
<evidence type="ECO:0000256" key="15">
    <source>
        <dbReference type="ARBA" id="ARBA00066633"/>
    </source>
</evidence>
<comment type="caution">
    <text evidence="20">Lacks conserved residue(s) required for the propagation of feature annotation.</text>
</comment>
<evidence type="ECO:0000256" key="5">
    <source>
        <dbReference type="ARBA" id="ARBA00022618"/>
    </source>
</evidence>
<proteinExistence type="inferred from homology"/>
<evidence type="ECO:0000256" key="11">
    <source>
        <dbReference type="ARBA" id="ARBA00023306"/>
    </source>
</evidence>
<evidence type="ECO:0000256" key="19">
    <source>
        <dbReference type="ARBA" id="ARBA00081560"/>
    </source>
</evidence>
<keyword evidence="10 20" id="KW-0573">Peptidoglycan synthesis</keyword>
<dbReference type="Pfam" id="PF08245">
    <property type="entry name" value="Mur_ligase_M"/>
    <property type="match status" value="1"/>
</dbReference>
<feature type="binding site" evidence="20">
    <location>
        <position position="462"/>
    </location>
    <ligand>
        <name>meso-2,6-diaminopimelate</name>
        <dbReference type="ChEBI" id="CHEBI:57791"/>
    </ligand>
</feature>
<dbReference type="GO" id="GO:0005737">
    <property type="term" value="C:cytoplasm"/>
    <property type="evidence" value="ECO:0007669"/>
    <property type="project" value="UniProtKB-SubCell"/>
</dbReference>
<keyword evidence="11 20" id="KW-0131">Cell cycle</keyword>
<feature type="binding site" evidence="20">
    <location>
        <position position="151"/>
    </location>
    <ligand>
        <name>UDP-N-acetyl-alpha-D-muramoyl-L-alanyl-D-glutamate</name>
        <dbReference type="ChEBI" id="CHEBI:83900"/>
    </ligand>
</feature>
<dbReference type="GO" id="GO:0008360">
    <property type="term" value="P:regulation of cell shape"/>
    <property type="evidence" value="ECO:0007669"/>
    <property type="project" value="UniProtKB-KW"/>
</dbReference>
<evidence type="ECO:0000313" key="25">
    <source>
        <dbReference type="EMBL" id="SDC35051.1"/>
    </source>
</evidence>
<evidence type="ECO:0000256" key="7">
    <source>
        <dbReference type="ARBA" id="ARBA00022840"/>
    </source>
</evidence>
<evidence type="ECO:0000256" key="17">
    <source>
        <dbReference type="ARBA" id="ARBA00075482"/>
    </source>
</evidence>
<comment type="similarity">
    <text evidence="2 20">Belongs to the MurCDEF family. MurE subfamily.</text>
</comment>
<dbReference type="GO" id="GO:0008765">
    <property type="term" value="F:UDP-N-acetylmuramoylalanyl-D-glutamate-2,6-diaminopimelate ligase activity"/>
    <property type="evidence" value="ECO:0007669"/>
    <property type="project" value="UniProtKB-UniRule"/>
</dbReference>
<dbReference type="OrthoDB" id="9800958at2"/>
<sequence length="489" mass="53730">MTLQQLLRVLREVYDLDPEAQNIHVTRLDMDSRSVREGTLFFCIKGYTVDGHDYAAQAVANGAVAIVSERPLSLSVPVVVVRDTKRAMARLASHFYNEPTKHLHLIGVTGTNGKTSVSHMLAQLFEDAGKPSGLIGTLYTKIGKETLETANTTPESLILQKRFSTMLERNIETAVMEVSSHALDLGRVHGCDFDVAVFTNLTRDHLDYHETMEQYLFAKGLLFSQLGNTYNGKVAVINIDDPAAHQLMKMTAVDVVTYGIDAPAHVTAEEIQVTASGTTFLLCAFGEKVAITLPLIGRFNVYNALATTAAALASGLSLVQIKQSLPRVSGVAGRFERIDEGQDFTVIVDYAHTPDSLKNVLMTVQQLTKQAVTVVIGCGGDRDVTKRPIMGKIATGYATRAIFTSDNPRTEAPEKILDQIVQGASDSDDTYEVVIDRRMAIRHAISQAKKGDVIVIAGKGHETYQEIGHERMYFDDRLEAREAIKEYLK</sequence>
<dbReference type="Proteomes" id="UP000242662">
    <property type="component" value="Unassembled WGS sequence"/>
</dbReference>
<comment type="subcellular location">
    <subcellularLocation>
        <location evidence="20 21">Cytoplasm</location>
    </subcellularLocation>
</comment>
<feature type="binding site" evidence="20">
    <location>
        <position position="458"/>
    </location>
    <ligand>
        <name>meso-2,6-diaminopimelate</name>
        <dbReference type="ChEBI" id="CHEBI:57791"/>
    </ligand>
</feature>
<dbReference type="InterPro" id="IPR036615">
    <property type="entry name" value="Mur_ligase_C_dom_sf"/>
</dbReference>
<evidence type="ECO:0000256" key="2">
    <source>
        <dbReference type="ARBA" id="ARBA00005898"/>
    </source>
</evidence>
<dbReference type="Gene3D" id="3.40.1390.10">
    <property type="entry name" value="MurE/MurF, N-terminal domain"/>
    <property type="match status" value="1"/>
</dbReference>
<dbReference type="GO" id="GO:0051301">
    <property type="term" value="P:cell division"/>
    <property type="evidence" value="ECO:0007669"/>
    <property type="project" value="UniProtKB-KW"/>
</dbReference>
<comment type="catalytic activity">
    <reaction evidence="13 20">
        <text>UDP-N-acetyl-alpha-D-muramoyl-L-alanyl-D-glutamate + meso-2,6-diaminopimelate + ATP = UDP-N-acetyl-alpha-D-muramoyl-L-alanyl-gamma-D-glutamyl-meso-2,6-diaminopimelate + ADP + phosphate + H(+)</text>
        <dbReference type="Rhea" id="RHEA:23676"/>
        <dbReference type="ChEBI" id="CHEBI:15378"/>
        <dbReference type="ChEBI" id="CHEBI:30616"/>
        <dbReference type="ChEBI" id="CHEBI:43474"/>
        <dbReference type="ChEBI" id="CHEBI:57791"/>
        <dbReference type="ChEBI" id="CHEBI:83900"/>
        <dbReference type="ChEBI" id="CHEBI:83905"/>
        <dbReference type="ChEBI" id="CHEBI:456216"/>
        <dbReference type="EC" id="6.3.2.13"/>
    </reaction>
</comment>
<feature type="binding site" evidence="20">
    <location>
        <begin position="406"/>
        <end position="409"/>
    </location>
    <ligand>
        <name>meso-2,6-diaminopimelate</name>
        <dbReference type="ChEBI" id="CHEBI:57791"/>
    </ligand>
</feature>
<feature type="modified residue" description="N6-carboxylysine" evidence="20">
    <location>
        <position position="219"/>
    </location>
</feature>
<gene>
    <name evidence="20" type="primary">murE</name>
    <name evidence="25" type="ORF">SAMN05421737_107170</name>
</gene>
<accession>A0A1G6KW90</accession>
<dbReference type="NCBIfam" id="NF001126">
    <property type="entry name" value="PRK00139.1-4"/>
    <property type="match status" value="1"/>
</dbReference>
<dbReference type="NCBIfam" id="TIGR01085">
    <property type="entry name" value="murE"/>
    <property type="match status" value="1"/>
</dbReference>
<keyword evidence="26" id="KW-1185">Reference proteome</keyword>
<dbReference type="SUPFAM" id="SSF53244">
    <property type="entry name" value="MurD-like peptide ligases, peptide-binding domain"/>
    <property type="match status" value="1"/>
</dbReference>
<reference evidence="26" key="1">
    <citation type="submission" date="2016-09" db="EMBL/GenBank/DDBJ databases">
        <authorList>
            <person name="Varghese N."/>
            <person name="Submissions S."/>
        </authorList>
    </citation>
    <scope>NUCLEOTIDE SEQUENCE [LARGE SCALE GENOMIC DNA]</scope>
    <source>
        <strain evidence="26">25nlg</strain>
    </source>
</reference>
<evidence type="ECO:0000256" key="16">
    <source>
        <dbReference type="ARBA" id="ARBA00072883"/>
    </source>
</evidence>
<evidence type="ECO:0000256" key="21">
    <source>
        <dbReference type="RuleBase" id="RU004135"/>
    </source>
</evidence>
<keyword evidence="9 20" id="KW-0133">Cell shape</keyword>
<evidence type="ECO:0000256" key="20">
    <source>
        <dbReference type="HAMAP-Rule" id="MF_00208"/>
    </source>
</evidence>
<dbReference type="STRING" id="1464122.SAMN05421737_107170"/>
<evidence type="ECO:0000259" key="22">
    <source>
        <dbReference type="Pfam" id="PF01225"/>
    </source>
</evidence>
<dbReference type="Gene3D" id="3.40.1190.10">
    <property type="entry name" value="Mur-like, catalytic domain"/>
    <property type="match status" value="1"/>
</dbReference>
<evidence type="ECO:0000256" key="3">
    <source>
        <dbReference type="ARBA" id="ARBA00022490"/>
    </source>
</evidence>
<dbReference type="GO" id="GO:0009252">
    <property type="term" value="P:peptidoglycan biosynthetic process"/>
    <property type="evidence" value="ECO:0007669"/>
    <property type="project" value="UniProtKB-UniRule"/>
</dbReference>
<evidence type="ECO:0000256" key="10">
    <source>
        <dbReference type="ARBA" id="ARBA00022984"/>
    </source>
</evidence>
<dbReference type="SUPFAM" id="SSF53623">
    <property type="entry name" value="MurD-like peptide ligases, catalytic domain"/>
    <property type="match status" value="1"/>
</dbReference>
<feature type="domain" description="Mur ligase C-terminal" evidence="23">
    <location>
        <begin position="333"/>
        <end position="460"/>
    </location>
</feature>
<dbReference type="Pfam" id="PF02875">
    <property type="entry name" value="Mur_ligase_C"/>
    <property type="match status" value="1"/>
</dbReference>
<dbReference type="EC" id="6.3.2.13" evidence="15 20"/>
<feature type="binding site" evidence="20">
    <location>
        <position position="382"/>
    </location>
    <ligand>
        <name>meso-2,6-diaminopimelate</name>
        <dbReference type="ChEBI" id="CHEBI:57791"/>
    </ligand>
</feature>
<evidence type="ECO:0000259" key="24">
    <source>
        <dbReference type="Pfam" id="PF08245"/>
    </source>
</evidence>
<dbReference type="InterPro" id="IPR000713">
    <property type="entry name" value="Mur_ligase_N"/>
</dbReference>
<dbReference type="UniPathway" id="UPA00219"/>
<feature type="domain" description="Mur ligase N-terminal catalytic" evidence="22">
    <location>
        <begin position="24"/>
        <end position="96"/>
    </location>
</feature>
<dbReference type="SUPFAM" id="SSF63418">
    <property type="entry name" value="MurE/MurF N-terminal domain"/>
    <property type="match status" value="1"/>
</dbReference>
<dbReference type="RefSeq" id="WP_090776014.1">
    <property type="nucleotide sequence ID" value="NZ_FMYM01000007.1"/>
</dbReference>
<evidence type="ECO:0000256" key="1">
    <source>
        <dbReference type="ARBA" id="ARBA00004752"/>
    </source>
</evidence>
<feature type="binding site" evidence="20">
    <location>
        <position position="187"/>
    </location>
    <ligand>
        <name>UDP-N-acetyl-alpha-D-muramoyl-L-alanyl-D-glutamate</name>
        <dbReference type="ChEBI" id="CHEBI:83900"/>
    </ligand>
</feature>
<keyword evidence="6 20" id="KW-0547">Nucleotide-binding</keyword>
<evidence type="ECO:0000256" key="9">
    <source>
        <dbReference type="ARBA" id="ARBA00022960"/>
    </source>
</evidence>
<dbReference type="InterPro" id="IPR005761">
    <property type="entry name" value="UDP-N-AcMur-Glu-dNH2Pim_ligase"/>
</dbReference>
<comment type="pathway">
    <text evidence="1 20 21">Cell wall biogenesis; peptidoglycan biosynthesis.</text>
</comment>
<evidence type="ECO:0000259" key="23">
    <source>
        <dbReference type="Pfam" id="PF02875"/>
    </source>
</evidence>
<feature type="binding site" evidence="20">
    <location>
        <position position="179"/>
    </location>
    <ligand>
        <name>UDP-N-acetyl-alpha-D-muramoyl-L-alanyl-D-glutamate</name>
        <dbReference type="ChEBI" id="CHEBI:83900"/>
    </ligand>
</feature>
<keyword evidence="5 20" id="KW-0132">Cell division</keyword>
<dbReference type="PANTHER" id="PTHR23135">
    <property type="entry name" value="MUR LIGASE FAMILY MEMBER"/>
    <property type="match status" value="1"/>
</dbReference>
<dbReference type="PANTHER" id="PTHR23135:SF4">
    <property type="entry name" value="UDP-N-ACETYLMURAMOYL-L-ALANYL-D-GLUTAMATE--2,6-DIAMINOPIMELATE LIGASE MURE HOMOLOG, CHLOROPLASTIC"/>
    <property type="match status" value="1"/>
</dbReference>
<feature type="binding site" evidence="20">
    <location>
        <begin position="152"/>
        <end position="153"/>
    </location>
    <ligand>
        <name>UDP-N-acetyl-alpha-D-muramoyl-L-alanyl-D-glutamate</name>
        <dbReference type="ChEBI" id="CHEBI:83900"/>
    </ligand>
</feature>
<evidence type="ECO:0000256" key="12">
    <source>
        <dbReference type="ARBA" id="ARBA00023316"/>
    </source>
</evidence>